<dbReference type="Proteomes" id="UP000299102">
    <property type="component" value="Unassembled WGS sequence"/>
</dbReference>
<protein>
    <submittedName>
        <fullName evidence="2">Uncharacterized protein</fullName>
    </submittedName>
</protein>
<comment type="caution">
    <text evidence="2">The sequence shown here is derived from an EMBL/GenBank/DDBJ whole genome shotgun (WGS) entry which is preliminary data.</text>
</comment>
<keyword evidence="3" id="KW-1185">Reference proteome</keyword>
<gene>
    <name evidence="2" type="ORF">EVAR_103096_1</name>
</gene>
<feature type="region of interest" description="Disordered" evidence="1">
    <location>
        <begin position="73"/>
        <end position="97"/>
    </location>
</feature>
<sequence length="97" mass="10499">MTSRAGTASSLSMYGCACVRRASAAEAASARFGARYINYRYSLTCPSSPVVINRRPRRGERDQPFRDVLITTPRFSAPPPLAAAPPPRPPPVLIGPR</sequence>
<feature type="compositionally biased region" description="Pro residues" evidence="1">
    <location>
        <begin position="76"/>
        <end position="97"/>
    </location>
</feature>
<evidence type="ECO:0000313" key="3">
    <source>
        <dbReference type="Proteomes" id="UP000299102"/>
    </source>
</evidence>
<evidence type="ECO:0000313" key="2">
    <source>
        <dbReference type="EMBL" id="GBP52661.1"/>
    </source>
</evidence>
<organism evidence="2 3">
    <name type="scientific">Eumeta variegata</name>
    <name type="common">Bagworm moth</name>
    <name type="synonym">Eumeta japonica</name>
    <dbReference type="NCBI Taxonomy" id="151549"/>
    <lineage>
        <taxon>Eukaryota</taxon>
        <taxon>Metazoa</taxon>
        <taxon>Ecdysozoa</taxon>
        <taxon>Arthropoda</taxon>
        <taxon>Hexapoda</taxon>
        <taxon>Insecta</taxon>
        <taxon>Pterygota</taxon>
        <taxon>Neoptera</taxon>
        <taxon>Endopterygota</taxon>
        <taxon>Lepidoptera</taxon>
        <taxon>Glossata</taxon>
        <taxon>Ditrysia</taxon>
        <taxon>Tineoidea</taxon>
        <taxon>Psychidae</taxon>
        <taxon>Oiketicinae</taxon>
        <taxon>Eumeta</taxon>
    </lineage>
</organism>
<reference evidence="2 3" key="1">
    <citation type="journal article" date="2019" name="Commun. Biol.">
        <title>The bagworm genome reveals a unique fibroin gene that provides high tensile strength.</title>
        <authorList>
            <person name="Kono N."/>
            <person name="Nakamura H."/>
            <person name="Ohtoshi R."/>
            <person name="Tomita M."/>
            <person name="Numata K."/>
            <person name="Arakawa K."/>
        </authorList>
    </citation>
    <scope>NUCLEOTIDE SEQUENCE [LARGE SCALE GENOMIC DNA]</scope>
</reference>
<dbReference type="PROSITE" id="PS51257">
    <property type="entry name" value="PROKAR_LIPOPROTEIN"/>
    <property type="match status" value="1"/>
</dbReference>
<dbReference type="EMBL" id="BGZK01000607">
    <property type="protein sequence ID" value="GBP52661.1"/>
    <property type="molecule type" value="Genomic_DNA"/>
</dbReference>
<proteinExistence type="predicted"/>
<dbReference type="AlphaFoldDB" id="A0A4C1WN03"/>
<accession>A0A4C1WN03</accession>
<name>A0A4C1WN03_EUMVA</name>
<evidence type="ECO:0000256" key="1">
    <source>
        <dbReference type="SAM" id="MobiDB-lite"/>
    </source>
</evidence>